<sequence length="236" mass="24450">SYNARQIFQFPSKPFTSIENVALRPSGDLILTTTSAPTIYLLDPTQVTPSAELLYTFPDATSCLGITETSSDVFAVVVGNVSLTTFGGVPGSFSIWSVNLAQSSTPIVKKIAAIPQAKILNGLTHLQDNPNIVLAADSEAGIVYSLNIVSGVSAVAIQNSAFSPGGKTLGINGLHVDAAGNNLYFTNSAMGTFGRIPIDGNNGEATGAATVIATAAEGDNYDDFAIDGQGNYWIAV</sequence>
<dbReference type="OrthoDB" id="9977941at2759"/>
<dbReference type="InterPro" id="IPR011042">
    <property type="entry name" value="6-blade_b-propeller_TolB-like"/>
</dbReference>
<keyword evidence="3" id="KW-1185">Reference proteome</keyword>
<dbReference type="PANTHER" id="PTHR42060:SF1">
    <property type="entry name" value="NHL REPEAT-CONTAINING PROTEIN"/>
    <property type="match status" value="1"/>
</dbReference>
<feature type="domain" description="SMP-30/Gluconolactonase/LRE-like region" evidence="1">
    <location>
        <begin position="170"/>
        <end position="236"/>
    </location>
</feature>
<dbReference type="Pfam" id="PF08450">
    <property type="entry name" value="SGL"/>
    <property type="match status" value="1"/>
</dbReference>
<gene>
    <name evidence="2" type="ORF">L207DRAFT_386822</name>
</gene>
<organism evidence="2 3">
    <name type="scientific">Hyaloscypha variabilis (strain UAMH 11265 / GT02V1 / F)</name>
    <name type="common">Meliniomyces variabilis</name>
    <dbReference type="NCBI Taxonomy" id="1149755"/>
    <lineage>
        <taxon>Eukaryota</taxon>
        <taxon>Fungi</taxon>
        <taxon>Dikarya</taxon>
        <taxon>Ascomycota</taxon>
        <taxon>Pezizomycotina</taxon>
        <taxon>Leotiomycetes</taxon>
        <taxon>Helotiales</taxon>
        <taxon>Hyaloscyphaceae</taxon>
        <taxon>Hyaloscypha</taxon>
        <taxon>Hyaloscypha variabilis</taxon>
    </lineage>
</organism>
<evidence type="ECO:0000313" key="2">
    <source>
        <dbReference type="EMBL" id="PMD48043.1"/>
    </source>
</evidence>
<dbReference type="Proteomes" id="UP000235786">
    <property type="component" value="Unassembled WGS sequence"/>
</dbReference>
<dbReference type="AlphaFoldDB" id="A0A2J6SBA7"/>
<name>A0A2J6SBA7_HYAVF</name>
<dbReference type="InterPro" id="IPR052998">
    <property type="entry name" value="Hetero-Diels-Alderase-like"/>
</dbReference>
<proteinExistence type="predicted"/>
<dbReference type="InterPro" id="IPR013658">
    <property type="entry name" value="SGL"/>
</dbReference>
<evidence type="ECO:0000313" key="3">
    <source>
        <dbReference type="Proteomes" id="UP000235786"/>
    </source>
</evidence>
<dbReference type="PANTHER" id="PTHR42060">
    <property type="entry name" value="NHL REPEAT-CONTAINING PROTEIN-RELATED"/>
    <property type="match status" value="1"/>
</dbReference>
<accession>A0A2J6SBA7</accession>
<dbReference type="SUPFAM" id="SSF63829">
    <property type="entry name" value="Calcium-dependent phosphotriesterase"/>
    <property type="match status" value="1"/>
</dbReference>
<dbReference type="EMBL" id="KZ613937">
    <property type="protein sequence ID" value="PMD48043.1"/>
    <property type="molecule type" value="Genomic_DNA"/>
</dbReference>
<dbReference type="Gene3D" id="2.120.10.30">
    <property type="entry name" value="TolB, C-terminal domain"/>
    <property type="match status" value="1"/>
</dbReference>
<reference evidence="2 3" key="1">
    <citation type="submission" date="2016-04" db="EMBL/GenBank/DDBJ databases">
        <title>A degradative enzymes factory behind the ericoid mycorrhizal symbiosis.</title>
        <authorList>
            <consortium name="DOE Joint Genome Institute"/>
            <person name="Martino E."/>
            <person name="Morin E."/>
            <person name="Grelet G."/>
            <person name="Kuo A."/>
            <person name="Kohler A."/>
            <person name="Daghino S."/>
            <person name="Barry K."/>
            <person name="Choi C."/>
            <person name="Cichocki N."/>
            <person name="Clum A."/>
            <person name="Copeland A."/>
            <person name="Hainaut M."/>
            <person name="Haridas S."/>
            <person name="Labutti K."/>
            <person name="Lindquist E."/>
            <person name="Lipzen A."/>
            <person name="Khouja H.-R."/>
            <person name="Murat C."/>
            <person name="Ohm R."/>
            <person name="Olson A."/>
            <person name="Spatafora J."/>
            <person name="Veneault-Fourrey C."/>
            <person name="Henrissat B."/>
            <person name="Grigoriev I."/>
            <person name="Martin F."/>
            <person name="Perotto S."/>
        </authorList>
    </citation>
    <scope>NUCLEOTIDE SEQUENCE [LARGE SCALE GENOMIC DNA]</scope>
    <source>
        <strain evidence="2 3">F</strain>
    </source>
</reference>
<feature type="non-terminal residue" evidence="2">
    <location>
        <position position="1"/>
    </location>
</feature>
<evidence type="ECO:0000259" key="1">
    <source>
        <dbReference type="Pfam" id="PF08450"/>
    </source>
</evidence>
<feature type="non-terminal residue" evidence="2">
    <location>
        <position position="236"/>
    </location>
</feature>
<protein>
    <recommendedName>
        <fullName evidence="1">SMP-30/Gluconolactonase/LRE-like region domain-containing protein</fullName>
    </recommendedName>
</protein>